<dbReference type="RefSeq" id="WP_061500322.1">
    <property type="nucleotide sequence ID" value="NZ_LHZX01000276.1"/>
</dbReference>
<dbReference type="AlphaFoldDB" id="A0A149UNK4"/>
<evidence type="ECO:0000313" key="2">
    <source>
        <dbReference type="EMBL" id="KXV69561.1"/>
    </source>
</evidence>
<feature type="signal peptide" evidence="1">
    <location>
        <begin position="1"/>
        <end position="32"/>
    </location>
</feature>
<dbReference type="EMBL" id="LHZX01000276">
    <property type="protein sequence ID" value="KXV69561.1"/>
    <property type="molecule type" value="Genomic_DNA"/>
</dbReference>
<dbReference type="PATRIC" id="fig|178901.14.peg.1901"/>
<dbReference type="Proteomes" id="UP000075377">
    <property type="component" value="Unassembled WGS sequence"/>
</dbReference>
<evidence type="ECO:0000313" key="3">
    <source>
        <dbReference type="Proteomes" id="UP000075377"/>
    </source>
</evidence>
<gene>
    <name evidence="2" type="ORF">AD951_05975</name>
</gene>
<evidence type="ECO:0000256" key="1">
    <source>
        <dbReference type="SAM" id="SignalP"/>
    </source>
</evidence>
<keyword evidence="1" id="KW-0732">Signal</keyword>
<proteinExistence type="predicted"/>
<name>A0A149UNK4_9PROT</name>
<protein>
    <submittedName>
        <fullName evidence="2">Uncharacterized protein</fullName>
    </submittedName>
</protein>
<sequence>MTVTHCLENSMARKYVWMVLAFAAFGGSSAEAAPPLTYGLGAQLCQKFNESPNAIKGAFYSWDEGFLSAVNDMQASGQGVYIPIPMDSDESKKRDSIVEGICAARPEILFKEATIEMMQVVIREQGFRKYK</sequence>
<feature type="chain" id="PRO_5007556748" evidence="1">
    <location>
        <begin position="33"/>
        <end position="131"/>
    </location>
</feature>
<comment type="caution">
    <text evidence="2">The sequence shown here is derived from an EMBL/GenBank/DDBJ whole genome shotgun (WGS) entry which is preliminary data.</text>
</comment>
<reference evidence="2 3" key="1">
    <citation type="submission" date="2015-06" db="EMBL/GenBank/DDBJ databases">
        <title>Improved classification and identification of acetic acid bacteria using matrix-assisted laser desorption/ionization time-of-flight mass spectrometry; Gluconobacter nephelii and Gluconobacter uchimurae are later heterotypic synonyms of Gluconobacter japonicus and Gluconobacter oxydans, respectively.</title>
        <authorList>
            <person name="Li L."/>
            <person name="Cleenwerck I."/>
            <person name="De Vuyst L."/>
            <person name="Vandamme P."/>
        </authorList>
    </citation>
    <scope>NUCLEOTIDE SEQUENCE [LARGE SCALE GENOMIC DNA]</scope>
    <source>
        <strain evidence="2 3">LMG 1699</strain>
    </source>
</reference>
<organism evidence="2 3">
    <name type="scientific">Acetobacter malorum</name>
    <dbReference type="NCBI Taxonomy" id="178901"/>
    <lineage>
        <taxon>Bacteria</taxon>
        <taxon>Pseudomonadati</taxon>
        <taxon>Pseudomonadota</taxon>
        <taxon>Alphaproteobacteria</taxon>
        <taxon>Acetobacterales</taxon>
        <taxon>Acetobacteraceae</taxon>
        <taxon>Acetobacter</taxon>
    </lineage>
</organism>
<accession>A0A149UNK4</accession>